<evidence type="ECO:0000313" key="9">
    <source>
        <dbReference type="Proteomes" id="UP000219914"/>
    </source>
</evidence>
<dbReference type="GO" id="GO:0055085">
    <property type="term" value="P:transmembrane transport"/>
    <property type="evidence" value="ECO:0007669"/>
    <property type="project" value="UniProtKB-ARBA"/>
</dbReference>
<evidence type="ECO:0000259" key="6">
    <source>
        <dbReference type="PROSITE" id="PS50893"/>
    </source>
</evidence>
<evidence type="ECO:0000256" key="1">
    <source>
        <dbReference type="ARBA" id="ARBA00004417"/>
    </source>
</evidence>
<dbReference type="SUPFAM" id="SSF52540">
    <property type="entry name" value="P-loop containing nucleoside triphosphate hydrolases"/>
    <property type="match status" value="2"/>
</dbReference>
<comment type="similarity">
    <text evidence="2">Belongs to the ABC transporter superfamily.</text>
</comment>
<dbReference type="GO" id="GO:0005524">
    <property type="term" value="F:ATP binding"/>
    <property type="evidence" value="ECO:0007669"/>
    <property type="project" value="UniProtKB-KW"/>
</dbReference>
<feature type="domain" description="ABC transporter" evidence="6">
    <location>
        <begin position="8"/>
        <end position="265"/>
    </location>
</feature>
<dbReference type="GO" id="GO:0015833">
    <property type="term" value="P:peptide transport"/>
    <property type="evidence" value="ECO:0007669"/>
    <property type="project" value="InterPro"/>
</dbReference>
<dbReference type="InterPro" id="IPR013563">
    <property type="entry name" value="Oligopep_ABC_C"/>
</dbReference>
<keyword evidence="4" id="KW-0547">Nucleotide-binding</keyword>
<dbReference type="GO" id="GO:0016887">
    <property type="term" value="F:ATP hydrolysis activity"/>
    <property type="evidence" value="ECO:0007669"/>
    <property type="project" value="InterPro"/>
</dbReference>
<evidence type="ECO:0000256" key="5">
    <source>
        <dbReference type="ARBA" id="ARBA00022840"/>
    </source>
</evidence>
<evidence type="ECO:0000256" key="2">
    <source>
        <dbReference type="ARBA" id="ARBA00005417"/>
    </source>
</evidence>
<dbReference type="RefSeq" id="WP_003563476.1">
    <property type="nucleotide sequence ID" value="NZ_CP054029.1"/>
</dbReference>
<accession>A0A2A6KF53</accession>
<comment type="subcellular location">
    <subcellularLocation>
        <location evidence="1">Cell inner membrane</location>
        <topology evidence="1">Peripheral membrane protein</topology>
    </subcellularLocation>
</comment>
<dbReference type="AlphaFoldDB" id="A0A2A6KF53"/>
<dbReference type="PANTHER" id="PTHR43776:SF7">
    <property type="entry name" value="D,D-DIPEPTIDE TRANSPORT ATP-BINDING PROTEIN DDPF-RELATED"/>
    <property type="match status" value="1"/>
</dbReference>
<dbReference type="InterPro" id="IPR017871">
    <property type="entry name" value="ABC_transporter-like_CS"/>
</dbReference>
<sequence>MASAADLLRIENLDVSFSVFGDRLRVVKEANLRILPGKVTALVGESGSGKSVISQSVMGILPNPARASGRILFTDPLDGSTTDILSLPRDSEEMRDLRGKRMATIFQEPMTSLSPLHTVGNQISEALLIHTEIDKQEAREKTEEMLGLVGFTNPHRTYDMYPFELSGGMRQRAMIAMALICKPALLIADEPTTALDVTIQAQILELLRDLQAKLGMAMLLITHDLGIVANMADEVVVIYHGEIMEAGPVEAIFRNPQHPYLKALMAAVPHFDMKPGERLKALRDVPVNLETLVGKKKPLQAEAPGTLLSVANLSKTYKTRKRSLLGKQEAAIVHAVDDVSFDIRRGECLGLVGESGCGKTTLSKILMRAVTPDSGAVVFNDGKDVIDVLSVRGEALQDMRTKIQMVFQDPVSSLSPRMTVRNILSEPLEIHDRGDSDERKRKVEGLMAAIGLDKRYLSRYPHSFSGGQRQRIGIARALALGPKLVILDEPVSALDVSVQAQILNLLKDLQKELGLTYLFISHNLAVVDYMADRIAVMCKGRIVEIAPREIILRDPVHPYTKSLLAAVPFPDLDRPLDFKALRENGAADKQNWGATFTAEHDDASELAYADLGDGHLVRARKGADARELR</sequence>
<dbReference type="PANTHER" id="PTHR43776">
    <property type="entry name" value="TRANSPORT ATP-BINDING PROTEIN"/>
    <property type="match status" value="1"/>
</dbReference>
<dbReference type="GO" id="GO:0005886">
    <property type="term" value="C:plasma membrane"/>
    <property type="evidence" value="ECO:0007669"/>
    <property type="project" value="UniProtKB-SubCell"/>
</dbReference>
<dbReference type="Proteomes" id="UP000219914">
    <property type="component" value="Unassembled WGS sequence"/>
</dbReference>
<keyword evidence="3" id="KW-0813">Transport</keyword>
<dbReference type="CDD" id="cd03257">
    <property type="entry name" value="ABC_NikE_OppD_transporters"/>
    <property type="match status" value="2"/>
</dbReference>
<evidence type="ECO:0000313" key="8">
    <source>
        <dbReference type="EMBL" id="PDT23035.1"/>
    </source>
</evidence>
<dbReference type="Pfam" id="PF00005">
    <property type="entry name" value="ABC_tran"/>
    <property type="match status" value="2"/>
</dbReference>
<evidence type="ECO:0000256" key="3">
    <source>
        <dbReference type="ARBA" id="ARBA00022448"/>
    </source>
</evidence>
<protein>
    <submittedName>
        <fullName evidence="7">ABC transporter ATP-binding protein</fullName>
    </submittedName>
</protein>
<dbReference type="PROSITE" id="PS00211">
    <property type="entry name" value="ABC_TRANSPORTER_1"/>
    <property type="match status" value="2"/>
</dbReference>
<reference evidence="7" key="2">
    <citation type="submission" date="2023-04" db="EMBL/GenBank/DDBJ databases">
        <title>Genomic characterization of faba bean (Vicia faba) microsymbionts in Mexican soils.</title>
        <authorList>
            <person name="Rivera Orduna F.N."/>
            <person name="Guevara-Luna J."/>
            <person name="Yan J."/>
            <person name="Arroyo-Herrera I."/>
            <person name="Li Y."/>
            <person name="Vasquez-Murrieta M.S."/>
            <person name="Wang E.T."/>
        </authorList>
    </citation>
    <scope>NUCLEOTIDE SEQUENCE</scope>
    <source>
        <strain evidence="7">CH26</strain>
    </source>
</reference>
<proteinExistence type="inferred from homology"/>
<dbReference type="EMBL" id="JAVLSF010000004">
    <property type="protein sequence ID" value="MDR9772834.1"/>
    <property type="molecule type" value="Genomic_DNA"/>
</dbReference>
<name>A0A2A6KF53_9HYPH</name>
<keyword evidence="9" id="KW-1185">Reference proteome</keyword>
<dbReference type="PROSITE" id="PS50893">
    <property type="entry name" value="ABC_TRANSPORTER_2"/>
    <property type="match status" value="2"/>
</dbReference>
<dbReference type="Proteomes" id="UP001268610">
    <property type="component" value="Unassembled WGS sequence"/>
</dbReference>
<keyword evidence="5 7" id="KW-0067">ATP-binding</keyword>
<dbReference type="EMBL" id="NWSY01000009">
    <property type="protein sequence ID" value="PDT23035.1"/>
    <property type="molecule type" value="Genomic_DNA"/>
</dbReference>
<dbReference type="InterPro" id="IPR003439">
    <property type="entry name" value="ABC_transporter-like_ATP-bd"/>
</dbReference>
<dbReference type="NCBIfam" id="NF007739">
    <property type="entry name" value="PRK10419.1"/>
    <property type="match status" value="2"/>
</dbReference>
<gene>
    <name evidence="8" type="ORF">CO674_13880</name>
    <name evidence="7" type="ORF">RJJ65_09215</name>
</gene>
<dbReference type="InterPro" id="IPR050319">
    <property type="entry name" value="ABC_transp_ATP-bind"/>
</dbReference>
<dbReference type="NCBIfam" id="NF008453">
    <property type="entry name" value="PRK11308.1"/>
    <property type="match status" value="2"/>
</dbReference>
<dbReference type="SMART" id="SM00382">
    <property type="entry name" value="AAA"/>
    <property type="match status" value="2"/>
</dbReference>
<dbReference type="Gene3D" id="3.40.50.300">
    <property type="entry name" value="P-loop containing nucleotide triphosphate hydrolases"/>
    <property type="match status" value="2"/>
</dbReference>
<evidence type="ECO:0000256" key="4">
    <source>
        <dbReference type="ARBA" id="ARBA00022741"/>
    </source>
</evidence>
<dbReference type="InterPro" id="IPR003593">
    <property type="entry name" value="AAA+_ATPase"/>
</dbReference>
<dbReference type="FunFam" id="3.40.50.300:FF:000016">
    <property type="entry name" value="Oligopeptide ABC transporter ATP-binding component"/>
    <property type="match status" value="2"/>
</dbReference>
<reference evidence="8 9" key="1">
    <citation type="submission" date="2017-09" db="EMBL/GenBank/DDBJ databases">
        <title>Comparative genomics of rhizobia isolated from Phaseolus vulgaris in China.</title>
        <authorList>
            <person name="Tong W."/>
        </authorList>
    </citation>
    <scope>NUCLEOTIDE SEQUENCE [LARGE SCALE GENOMIC DNA]</scope>
    <source>
        <strain evidence="8 9">FH14</strain>
    </source>
</reference>
<feature type="domain" description="ABC transporter" evidence="6">
    <location>
        <begin position="308"/>
        <end position="564"/>
    </location>
</feature>
<evidence type="ECO:0000313" key="7">
    <source>
        <dbReference type="EMBL" id="MDR9772834.1"/>
    </source>
</evidence>
<comment type="caution">
    <text evidence="7">The sequence shown here is derived from an EMBL/GenBank/DDBJ whole genome shotgun (WGS) entry which is preliminary data.</text>
</comment>
<dbReference type="InterPro" id="IPR027417">
    <property type="entry name" value="P-loop_NTPase"/>
</dbReference>
<organism evidence="7 10">
    <name type="scientific">Rhizobium hidalgonense</name>
    <dbReference type="NCBI Taxonomy" id="1538159"/>
    <lineage>
        <taxon>Bacteria</taxon>
        <taxon>Pseudomonadati</taxon>
        <taxon>Pseudomonadota</taxon>
        <taxon>Alphaproteobacteria</taxon>
        <taxon>Hyphomicrobiales</taxon>
        <taxon>Rhizobiaceae</taxon>
        <taxon>Rhizobium/Agrobacterium group</taxon>
        <taxon>Rhizobium</taxon>
    </lineage>
</organism>
<dbReference type="Pfam" id="PF08352">
    <property type="entry name" value="oligo_HPY"/>
    <property type="match status" value="2"/>
</dbReference>
<evidence type="ECO:0000313" key="10">
    <source>
        <dbReference type="Proteomes" id="UP001268610"/>
    </source>
</evidence>